<dbReference type="EMBL" id="RCZD01000012">
    <property type="protein sequence ID" value="TPG57919.1"/>
    <property type="molecule type" value="Genomic_DNA"/>
</dbReference>
<organism evidence="2 3">
    <name type="scientific">Ewingella americana</name>
    <dbReference type="NCBI Taxonomy" id="41202"/>
    <lineage>
        <taxon>Bacteria</taxon>
        <taxon>Pseudomonadati</taxon>
        <taxon>Pseudomonadota</taxon>
        <taxon>Gammaproteobacteria</taxon>
        <taxon>Enterobacterales</taxon>
        <taxon>Yersiniaceae</taxon>
        <taxon>Ewingella</taxon>
    </lineage>
</organism>
<evidence type="ECO:0000256" key="1">
    <source>
        <dbReference type="SAM" id="Phobius"/>
    </source>
</evidence>
<keyword evidence="3" id="KW-1185">Reference proteome</keyword>
<evidence type="ECO:0000313" key="3">
    <source>
        <dbReference type="Proteomes" id="UP000317663"/>
    </source>
</evidence>
<dbReference type="AlphaFoldDB" id="A0A502G7R9"/>
<protein>
    <submittedName>
        <fullName evidence="2">DUF2500 domain-containing protein</fullName>
    </submittedName>
</protein>
<comment type="caution">
    <text evidence="2">The sequence shown here is derived from an EMBL/GenBank/DDBJ whole genome shotgun (WGS) entry which is preliminary data.</text>
</comment>
<dbReference type="Gene3D" id="2.40.50.660">
    <property type="match status" value="1"/>
</dbReference>
<name>A0A502G7R9_9GAMM</name>
<dbReference type="Pfam" id="PF10694">
    <property type="entry name" value="DUF2500"/>
    <property type="match status" value="1"/>
</dbReference>
<proteinExistence type="predicted"/>
<evidence type="ECO:0000313" key="2">
    <source>
        <dbReference type="EMBL" id="TPG57919.1"/>
    </source>
</evidence>
<dbReference type="OrthoDB" id="5917531at2"/>
<dbReference type="InterPro" id="IPR019635">
    <property type="entry name" value="DUF2500"/>
</dbReference>
<dbReference type="Proteomes" id="UP000317663">
    <property type="component" value="Unassembled WGS sequence"/>
</dbReference>
<dbReference type="RefSeq" id="WP_140474525.1">
    <property type="nucleotide sequence ID" value="NZ_RCZD01000012.1"/>
</dbReference>
<keyword evidence="1" id="KW-0812">Transmembrane</keyword>
<feature type="transmembrane region" description="Helical" evidence="1">
    <location>
        <begin position="6"/>
        <end position="24"/>
    </location>
</feature>
<gene>
    <name evidence="2" type="ORF">EAH77_19820</name>
</gene>
<accession>A0A502G7R9</accession>
<keyword evidence="1" id="KW-0472">Membrane</keyword>
<sequence length="123" mass="14155">MNKPPLIILLVVVAIAIFAIRQYFHQRRENANNDAAPQRDVMVEVTAKRDWLSPNRRSRQREKIPVEERKYEAYFKPLNGGAQIKLTLEPQAYDQLAKGQQGVLSVKGKRFIAFRPQDAAQKP</sequence>
<reference evidence="2 3" key="1">
    <citation type="journal article" date="2019" name="Environ. Microbiol.">
        <title>Species interactions and distinct microbial communities in high Arctic permafrost affected cryosols are associated with the CH4 and CO2 gas fluxes.</title>
        <authorList>
            <person name="Altshuler I."/>
            <person name="Hamel J."/>
            <person name="Turney S."/>
            <person name="Magnuson E."/>
            <person name="Levesque R."/>
            <person name="Greer C."/>
            <person name="Whyte L.G."/>
        </authorList>
    </citation>
    <scope>NUCLEOTIDE SEQUENCE [LARGE SCALE GENOMIC DNA]</scope>
    <source>
        <strain evidence="2 3">E4</strain>
    </source>
</reference>
<keyword evidence="1" id="KW-1133">Transmembrane helix</keyword>